<dbReference type="GO" id="GO:0005524">
    <property type="term" value="F:ATP binding"/>
    <property type="evidence" value="ECO:0007669"/>
    <property type="project" value="UniProtKB-UniRule"/>
</dbReference>
<feature type="domain" description="Protein kinase" evidence="10">
    <location>
        <begin position="93"/>
        <end position="361"/>
    </location>
</feature>
<name>A0AAJ6QPG8_9ACAR</name>
<feature type="region of interest" description="Disordered" evidence="9">
    <location>
        <begin position="439"/>
        <end position="475"/>
    </location>
</feature>
<dbReference type="PANTHER" id="PTHR24351">
    <property type="entry name" value="RIBOSOMAL PROTEIN S6 KINASE"/>
    <property type="match status" value="1"/>
</dbReference>
<dbReference type="CDD" id="cd05570">
    <property type="entry name" value="STKc_PKC"/>
    <property type="match status" value="1"/>
</dbReference>
<evidence type="ECO:0000256" key="3">
    <source>
        <dbReference type="ARBA" id="ARBA00022679"/>
    </source>
</evidence>
<dbReference type="InterPro" id="IPR011009">
    <property type="entry name" value="Kinase-like_dom_sf"/>
</dbReference>
<evidence type="ECO:0000259" key="10">
    <source>
        <dbReference type="PROSITE" id="PS50011"/>
    </source>
</evidence>
<keyword evidence="5" id="KW-0418">Kinase</keyword>
<evidence type="ECO:0000256" key="9">
    <source>
        <dbReference type="SAM" id="MobiDB-lite"/>
    </source>
</evidence>
<evidence type="ECO:0000313" key="12">
    <source>
        <dbReference type="Proteomes" id="UP000694867"/>
    </source>
</evidence>
<keyword evidence="4 7" id="KW-0547">Nucleotide-binding</keyword>
<evidence type="ECO:0000256" key="5">
    <source>
        <dbReference type="ARBA" id="ARBA00022777"/>
    </source>
</evidence>
<dbReference type="KEGG" id="goe:100902971"/>
<dbReference type="GeneID" id="100902971"/>
<gene>
    <name evidence="13" type="primary">LOC100902971</name>
</gene>
<dbReference type="SUPFAM" id="SSF56112">
    <property type="entry name" value="Protein kinase-like (PK-like)"/>
    <property type="match status" value="1"/>
</dbReference>
<accession>A0AAJ6QPG8</accession>
<keyword evidence="2" id="KW-0597">Phosphoprotein</keyword>
<dbReference type="FunFam" id="1.10.510.10:FF:000048">
    <property type="entry name" value="Protein kinase C"/>
    <property type="match status" value="1"/>
</dbReference>
<dbReference type="PROSITE" id="PS00107">
    <property type="entry name" value="PROTEIN_KINASE_ATP"/>
    <property type="match status" value="1"/>
</dbReference>
<dbReference type="RefSeq" id="XP_003739495.1">
    <property type="nucleotide sequence ID" value="XM_003739447.1"/>
</dbReference>
<feature type="domain" description="AGC-kinase C-terminal" evidence="11">
    <location>
        <begin position="362"/>
        <end position="434"/>
    </location>
</feature>
<evidence type="ECO:0000256" key="2">
    <source>
        <dbReference type="ARBA" id="ARBA00022553"/>
    </source>
</evidence>
<feature type="region of interest" description="Disordered" evidence="9">
    <location>
        <begin position="401"/>
        <end position="420"/>
    </location>
</feature>
<dbReference type="Pfam" id="PF00069">
    <property type="entry name" value="Pkinase"/>
    <property type="match status" value="1"/>
</dbReference>
<dbReference type="SMART" id="SM00133">
    <property type="entry name" value="S_TK_X"/>
    <property type="match status" value="1"/>
</dbReference>
<dbReference type="Gene3D" id="3.30.200.20">
    <property type="entry name" value="Phosphorylase Kinase, domain 1"/>
    <property type="match status" value="1"/>
</dbReference>
<evidence type="ECO:0000256" key="1">
    <source>
        <dbReference type="ARBA" id="ARBA00022527"/>
    </source>
</evidence>
<dbReference type="SMART" id="SM00220">
    <property type="entry name" value="S_TKc"/>
    <property type="match status" value="1"/>
</dbReference>
<organism evidence="12 13">
    <name type="scientific">Galendromus occidentalis</name>
    <name type="common">western predatory mite</name>
    <dbReference type="NCBI Taxonomy" id="34638"/>
    <lineage>
        <taxon>Eukaryota</taxon>
        <taxon>Metazoa</taxon>
        <taxon>Ecdysozoa</taxon>
        <taxon>Arthropoda</taxon>
        <taxon>Chelicerata</taxon>
        <taxon>Arachnida</taxon>
        <taxon>Acari</taxon>
        <taxon>Parasitiformes</taxon>
        <taxon>Mesostigmata</taxon>
        <taxon>Gamasina</taxon>
        <taxon>Phytoseioidea</taxon>
        <taxon>Phytoseiidae</taxon>
        <taxon>Typhlodrominae</taxon>
        <taxon>Galendromus</taxon>
    </lineage>
</organism>
<protein>
    <submittedName>
        <fullName evidence="13">Atypical protein kinase C-like</fullName>
    </submittedName>
</protein>
<dbReference type="InterPro" id="IPR017441">
    <property type="entry name" value="Protein_kinase_ATP_BS"/>
</dbReference>
<feature type="binding site" evidence="7">
    <location>
        <position position="122"/>
    </location>
    <ligand>
        <name>ATP</name>
        <dbReference type="ChEBI" id="CHEBI:30616"/>
    </ligand>
</feature>
<keyword evidence="1 8" id="KW-0723">Serine/threonine-protein kinase</keyword>
<keyword evidence="3" id="KW-0808">Transferase</keyword>
<dbReference type="InterPro" id="IPR000719">
    <property type="entry name" value="Prot_kinase_dom"/>
</dbReference>
<evidence type="ECO:0000256" key="8">
    <source>
        <dbReference type="RuleBase" id="RU000304"/>
    </source>
</evidence>
<dbReference type="AlphaFoldDB" id="A0AAJ6QPG8"/>
<dbReference type="GO" id="GO:0004674">
    <property type="term" value="F:protein serine/threonine kinase activity"/>
    <property type="evidence" value="ECO:0007669"/>
    <property type="project" value="UniProtKB-KW"/>
</dbReference>
<keyword evidence="6 7" id="KW-0067">ATP-binding</keyword>
<keyword evidence="12" id="KW-1185">Reference proteome</keyword>
<dbReference type="PROSITE" id="PS00108">
    <property type="entry name" value="PROTEIN_KINASE_ST"/>
    <property type="match status" value="1"/>
</dbReference>
<dbReference type="PROSITE" id="PS50011">
    <property type="entry name" value="PROTEIN_KINASE_DOM"/>
    <property type="match status" value="1"/>
</dbReference>
<dbReference type="Gene3D" id="1.10.510.10">
    <property type="entry name" value="Transferase(Phosphotransferase) domain 1"/>
    <property type="match status" value="1"/>
</dbReference>
<dbReference type="Proteomes" id="UP000694867">
    <property type="component" value="Unplaced"/>
</dbReference>
<evidence type="ECO:0000313" key="13">
    <source>
        <dbReference type="RefSeq" id="XP_003739495.1"/>
    </source>
</evidence>
<proteinExistence type="inferred from homology"/>
<evidence type="ECO:0000259" key="11">
    <source>
        <dbReference type="PROSITE" id="PS51285"/>
    </source>
</evidence>
<dbReference type="PROSITE" id="PS51285">
    <property type="entry name" value="AGC_KINASE_CTER"/>
    <property type="match status" value="1"/>
</dbReference>
<evidence type="ECO:0000256" key="7">
    <source>
        <dbReference type="PROSITE-ProRule" id="PRU10141"/>
    </source>
</evidence>
<dbReference type="InterPro" id="IPR008271">
    <property type="entry name" value="Ser/Thr_kinase_AS"/>
</dbReference>
<evidence type="ECO:0000256" key="6">
    <source>
        <dbReference type="ARBA" id="ARBA00022840"/>
    </source>
</evidence>
<reference evidence="13" key="1">
    <citation type="submission" date="2025-08" db="UniProtKB">
        <authorList>
            <consortium name="RefSeq"/>
        </authorList>
    </citation>
    <scope>IDENTIFICATION</scope>
</reference>
<sequence length="475" mass="53438">MAAYILRLPFAIARNLISYFFTKVVKFENWSIENGPAGKNPSASLDPVLSERASVSSYCYASDDGVALRRDMMNGSLSKSCLSLDGAPELENYELIKVIGRGSYSTVFMVEHRSSQELYAMKVMSKQRATRDEYLDCIRTEERVLRLALSCNFLVGLQASFESSKRFYFVMDIARGGDLMYHMQQAGRFVEVHARFYSAEICLALEFLHGEGVIYRDLKLDNVLLDHEGHVKLCDYGMCREGISENNRSASTLCGTPNYLAPEMLCGQDYAFGIDWWALGVLLYEMLVGLSPFNSCGDLNIAQWDLDELIREILFKDIIIPDYLSEEAKLILRALLKRDPAERLGCRPDKGSAEIRAHSFFAELDWDKLSKKSVAPPFKPRLSSNRDSRCFDPRFTSEAVELSEDEEWQDRESQDSESFSSFDYEAELCAAWRDRRRAECASPPPAATESPRRGGGENAGGAPSNSVVNTVHDAA</sequence>
<dbReference type="InterPro" id="IPR000961">
    <property type="entry name" value="AGC-kinase_C"/>
</dbReference>
<evidence type="ECO:0000256" key="4">
    <source>
        <dbReference type="ARBA" id="ARBA00022741"/>
    </source>
</evidence>
<comment type="similarity">
    <text evidence="8">Belongs to the protein kinase superfamily.</text>
</comment>